<accession>I1C4C1</accession>
<keyword evidence="3" id="KW-0804">Transcription</keyword>
<evidence type="ECO:0000256" key="3">
    <source>
        <dbReference type="ARBA" id="ARBA00023163"/>
    </source>
</evidence>
<dbReference type="InParanoid" id="I1C4C1"/>
<evidence type="ECO:0000256" key="4">
    <source>
        <dbReference type="ARBA" id="ARBA00023242"/>
    </source>
</evidence>
<keyword evidence="4" id="KW-0539">Nucleus</keyword>
<keyword evidence="2" id="KW-0805">Transcription regulation</keyword>
<dbReference type="STRING" id="246409.I1C4C1"/>
<gene>
    <name evidence="6" type="ORF">RO3G_08006</name>
</gene>
<organism evidence="6 7">
    <name type="scientific">Rhizopus delemar (strain RA 99-880 / ATCC MYA-4621 / FGSC 9543 / NRRL 43880)</name>
    <name type="common">Mucormycosis agent</name>
    <name type="synonym">Rhizopus arrhizus var. delemar</name>
    <dbReference type="NCBI Taxonomy" id="246409"/>
    <lineage>
        <taxon>Eukaryota</taxon>
        <taxon>Fungi</taxon>
        <taxon>Fungi incertae sedis</taxon>
        <taxon>Mucoromycota</taxon>
        <taxon>Mucoromycotina</taxon>
        <taxon>Mucoromycetes</taxon>
        <taxon>Mucorales</taxon>
        <taxon>Mucorineae</taxon>
        <taxon>Rhizopodaceae</taxon>
        <taxon>Rhizopus</taxon>
    </lineage>
</organism>
<dbReference type="RefSeq" id="XP_067518697.1">
    <property type="nucleotide sequence ID" value="XM_067662596.1"/>
</dbReference>
<evidence type="ECO:0000313" key="7">
    <source>
        <dbReference type="Proteomes" id="UP000009138"/>
    </source>
</evidence>
<evidence type="ECO:0000259" key="5">
    <source>
        <dbReference type="PROSITE" id="PS51821"/>
    </source>
</evidence>
<dbReference type="VEuPathDB" id="FungiDB:RO3G_08006"/>
<dbReference type="AlphaFoldDB" id="I1C4C1"/>
<dbReference type="Gene3D" id="2.60.40.3960">
    <property type="entry name" value="Velvet domain"/>
    <property type="match status" value="2"/>
</dbReference>
<feature type="domain" description="Velvet" evidence="5">
    <location>
        <begin position="65"/>
        <end position="149"/>
    </location>
</feature>
<sequence length="149" mass="17062">MDNTTSTEDLFNLINFSGEQEEFHAPSSSSPPDKHITFMKPNIDVLLDYPVNKLYEKYLKQQELPSSKNIYLLEIVEQPQQCRISSDSEKDRRPIDPAPIVKLTVLDRNIEVAKKNEVIAHVFSNPFTIYSAKTYPGMKDQTNKCLGEL</sequence>
<evidence type="ECO:0000313" key="6">
    <source>
        <dbReference type="EMBL" id="EIE83301.1"/>
    </source>
</evidence>
<dbReference type="OrthoDB" id="5599552at2759"/>
<reference evidence="6 7" key="1">
    <citation type="journal article" date="2009" name="PLoS Genet.">
        <title>Genomic analysis of the basal lineage fungus Rhizopus oryzae reveals a whole-genome duplication.</title>
        <authorList>
            <person name="Ma L.-J."/>
            <person name="Ibrahim A.S."/>
            <person name="Skory C."/>
            <person name="Grabherr M.G."/>
            <person name="Burger G."/>
            <person name="Butler M."/>
            <person name="Elias M."/>
            <person name="Idnurm A."/>
            <person name="Lang B.F."/>
            <person name="Sone T."/>
            <person name="Abe A."/>
            <person name="Calvo S.E."/>
            <person name="Corrochano L.M."/>
            <person name="Engels R."/>
            <person name="Fu J."/>
            <person name="Hansberg W."/>
            <person name="Kim J.-M."/>
            <person name="Kodira C.D."/>
            <person name="Koehrsen M.J."/>
            <person name="Liu B."/>
            <person name="Miranda-Saavedra D."/>
            <person name="O'Leary S."/>
            <person name="Ortiz-Castellanos L."/>
            <person name="Poulter R."/>
            <person name="Rodriguez-Romero J."/>
            <person name="Ruiz-Herrera J."/>
            <person name="Shen Y.-Q."/>
            <person name="Zeng Q."/>
            <person name="Galagan J."/>
            <person name="Birren B.W."/>
            <person name="Cuomo C.A."/>
            <person name="Wickes B.L."/>
        </authorList>
    </citation>
    <scope>NUCLEOTIDE SEQUENCE [LARGE SCALE GENOMIC DNA]</scope>
    <source>
        <strain evidence="7">RA 99-880 / ATCC MYA-4621 / FGSC 9543 / NRRL 43880</strain>
    </source>
</reference>
<dbReference type="PANTHER" id="PTHR33572">
    <property type="entry name" value="SPORE DEVELOPMENT REGULATOR VOSA"/>
    <property type="match status" value="1"/>
</dbReference>
<dbReference type="InterPro" id="IPR038491">
    <property type="entry name" value="Velvet_dom_sf"/>
</dbReference>
<evidence type="ECO:0000256" key="2">
    <source>
        <dbReference type="ARBA" id="ARBA00023015"/>
    </source>
</evidence>
<name>I1C4C1_RHIO9</name>
<dbReference type="InterPro" id="IPR037525">
    <property type="entry name" value="Velvet_dom"/>
</dbReference>
<dbReference type="EMBL" id="CH476737">
    <property type="protein sequence ID" value="EIE83301.1"/>
    <property type="molecule type" value="Genomic_DNA"/>
</dbReference>
<dbReference type="GeneID" id="93614977"/>
<keyword evidence="7" id="KW-1185">Reference proteome</keyword>
<dbReference type="InterPro" id="IPR021740">
    <property type="entry name" value="Velvet"/>
</dbReference>
<dbReference type="PROSITE" id="PS51821">
    <property type="entry name" value="VELVET"/>
    <property type="match status" value="1"/>
</dbReference>
<proteinExistence type="predicted"/>
<protein>
    <recommendedName>
        <fullName evidence="5">Velvet domain-containing protein</fullName>
    </recommendedName>
</protein>
<dbReference type="Proteomes" id="UP000009138">
    <property type="component" value="Unassembled WGS sequence"/>
</dbReference>
<dbReference type="GO" id="GO:0005634">
    <property type="term" value="C:nucleus"/>
    <property type="evidence" value="ECO:0007669"/>
    <property type="project" value="UniProtKB-SubCell"/>
</dbReference>
<dbReference type="Pfam" id="PF11754">
    <property type="entry name" value="Velvet"/>
    <property type="match status" value="2"/>
</dbReference>
<evidence type="ECO:0000256" key="1">
    <source>
        <dbReference type="ARBA" id="ARBA00004123"/>
    </source>
</evidence>
<comment type="subcellular location">
    <subcellularLocation>
        <location evidence="1">Nucleus</location>
    </subcellularLocation>
</comment>